<name>A0A6J5NJ16_9CAUD</name>
<evidence type="ECO:0000313" key="2">
    <source>
        <dbReference type="EMBL" id="CAB4167552.1"/>
    </source>
</evidence>
<accession>A0A6J5NJ16</accession>
<reference evidence="1" key="1">
    <citation type="submission" date="2020-04" db="EMBL/GenBank/DDBJ databases">
        <authorList>
            <person name="Chiriac C."/>
            <person name="Salcher M."/>
            <person name="Ghai R."/>
            <person name="Kavagutti S V."/>
        </authorList>
    </citation>
    <scope>NUCLEOTIDE SEQUENCE</scope>
</reference>
<dbReference type="EMBL" id="LR796674">
    <property type="protein sequence ID" value="CAB4158797.1"/>
    <property type="molecule type" value="Genomic_DNA"/>
</dbReference>
<sequence>MFTQLNPSIPMDTPKGSGLALAVIDYGLEHSLLWVVAIDDTGEVWCVPNADVRMQKNWSAGRLIE</sequence>
<evidence type="ECO:0000313" key="1">
    <source>
        <dbReference type="EMBL" id="CAB4158797.1"/>
    </source>
</evidence>
<dbReference type="EMBL" id="LR796814">
    <property type="protein sequence ID" value="CAB4167552.1"/>
    <property type="molecule type" value="Genomic_DNA"/>
</dbReference>
<organism evidence="1">
    <name type="scientific">uncultured Caudovirales phage</name>
    <dbReference type="NCBI Taxonomy" id="2100421"/>
    <lineage>
        <taxon>Viruses</taxon>
        <taxon>Duplodnaviria</taxon>
        <taxon>Heunggongvirae</taxon>
        <taxon>Uroviricota</taxon>
        <taxon>Caudoviricetes</taxon>
        <taxon>Peduoviridae</taxon>
        <taxon>Maltschvirus</taxon>
        <taxon>Maltschvirus maltsch</taxon>
    </lineage>
</organism>
<gene>
    <name evidence="1" type="ORF">UFOVP714_32</name>
    <name evidence="2" type="ORF">UFOVP864_28</name>
</gene>
<protein>
    <submittedName>
        <fullName evidence="1">Uncharacterized protein</fullName>
    </submittedName>
</protein>
<proteinExistence type="predicted"/>